<protein>
    <recommendedName>
        <fullName evidence="6">Ubiquitin 3 binding protein But2 C-terminal domain-containing protein</fullName>
    </recommendedName>
</protein>
<reference evidence="4" key="1">
    <citation type="submission" date="2022-11" db="EMBL/GenBank/DDBJ databases">
        <authorList>
            <person name="Petersen C."/>
        </authorList>
    </citation>
    <scope>NUCLEOTIDE SEQUENCE</scope>
    <source>
        <strain evidence="4">IBT 21917</strain>
    </source>
</reference>
<evidence type="ECO:0000259" key="2">
    <source>
        <dbReference type="Pfam" id="PF09792"/>
    </source>
</evidence>
<dbReference type="AlphaFoldDB" id="A0A9W9IN50"/>
<dbReference type="InterPro" id="IPR054508">
    <property type="entry name" value="PIR1-like_C"/>
</dbReference>
<dbReference type="EMBL" id="JAPQKO010000002">
    <property type="protein sequence ID" value="KAJ5180837.1"/>
    <property type="molecule type" value="Genomic_DNA"/>
</dbReference>
<gene>
    <name evidence="4" type="ORF">N7492_004047</name>
</gene>
<dbReference type="OrthoDB" id="4657524at2759"/>
<accession>A0A9W9IN50</accession>
<comment type="caution">
    <text evidence="4">The sequence shown here is derived from an EMBL/GenBank/DDBJ whole genome shotgun (WGS) entry which is preliminary data.</text>
</comment>
<feature type="signal peptide" evidence="1">
    <location>
        <begin position="1"/>
        <end position="16"/>
    </location>
</feature>
<keyword evidence="5" id="KW-1185">Reference proteome</keyword>
<dbReference type="Pfam" id="PF22799">
    <property type="entry name" value="PIR1-like_C"/>
    <property type="match status" value="1"/>
</dbReference>
<evidence type="ECO:0000313" key="5">
    <source>
        <dbReference type="Proteomes" id="UP001146351"/>
    </source>
</evidence>
<dbReference type="PANTHER" id="PTHR39613:SF1">
    <property type="entry name" value="ANCHORED CELL WALL PROTEIN, PUTATIVE (AFU_ORTHOLOGUE AFUA_4G08960)-RELATED"/>
    <property type="match status" value="1"/>
</dbReference>
<feature type="chain" id="PRO_5040959199" description="Ubiquitin 3 binding protein But2 C-terminal domain-containing protein" evidence="1">
    <location>
        <begin position="17"/>
        <end position="310"/>
    </location>
</feature>
<reference evidence="4" key="2">
    <citation type="journal article" date="2023" name="IMA Fungus">
        <title>Comparative genomic study of the Penicillium genus elucidates a diverse pangenome and 15 lateral gene transfer events.</title>
        <authorList>
            <person name="Petersen C."/>
            <person name="Sorensen T."/>
            <person name="Nielsen M.R."/>
            <person name="Sondergaard T.E."/>
            <person name="Sorensen J.L."/>
            <person name="Fitzpatrick D.A."/>
            <person name="Frisvad J.C."/>
            <person name="Nielsen K.L."/>
        </authorList>
    </citation>
    <scope>NUCLEOTIDE SEQUENCE</scope>
    <source>
        <strain evidence="4">IBT 21917</strain>
    </source>
</reference>
<proteinExistence type="predicted"/>
<sequence>MKAIFTFSIFAAGAQALVARGDSCCFHLDASGGSSGPVGQLSDGQNRIGDDSLSPAEFCITPGGSITDGNGRGCILTPPTTQFQCDEGATPTSGFSIDSSGMLKHKGSPKFFSCETGQNNGKNIYTSTNSDQTGCKSIELHADSCAAPPPSPPPSKNCPTTLSEGNHEFPHLIVPVDSDHPDTAYGTQFNGTVTSTKASIFNFDIPQSDSGKKCSLVFLFPKKEDLETSSYSFSGDGKIDFAMLSKVASSSTTFNNMPSVSHDFGVTTVSPGNSYVISTFDCPAGKAVSYEMKNAGTTDLNFFQDFNPSP</sequence>
<name>A0A9W9IN50_9EURO</name>
<evidence type="ECO:0000313" key="4">
    <source>
        <dbReference type="EMBL" id="KAJ5180837.1"/>
    </source>
</evidence>
<evidence type="ECO:0000256" key="1">
    <source>
        <dbReference type="SAM" id="SignalP"/>
    </source>
</evidence>
<evidence type="ECO:0000259" key="3">
    <source>
        <dbReference type="Pfam" id="PF22799"/>
    </source>
</evidence>
<keyword evidence="1" id="KW-0732">Signal</keyword>
<organism evidence="4 5">
    <name type="scientific">Penicillium capsulatum</name>
    <dbReference type="NCBI Taxonomy" id="69766"/>
    <lineage>
        <taxon>Eukaryota</taxon>
        <taxon>Fungi</taxon>
        <taxon>Dikarya</taxon>
        <taxon>Ascomycota</taxon>
        <taxon>Pezizomycotina</taxon>
        <taxon>Eurotiomycetes</taxon>
        <taxon>Eurotiomycetidae</taxon>
        <taxon>Eurotiales</taxon>
        <taxon>Aspergillaceae</taxon>
        <taxon>Penicillium</taxon>
    </lineage>
</organism>
<feature type="domain" description="Cell wall mannoprotein PIR1-like C-terminal" evidence="3">
    <location>
        <begin position="64"/>
        <end position="138"/>
    </location>
</feature>
<evidence type="ECO:0008006" key="6">
    <source>
        <dbReference type="Google" id="ProtNLM"/>
    </source>
</evidence>
<dbReference type="InterPro" id="IPR018620">
    <property type="entry name" value="Ubiquitin3-bd_protein_But2_C"/>
</dbReference>
<dbReference type="Pfam" id="PF09792">
    <property type="entry name" value="But2"/>
    <property type="match status" value="1"/>
</dbReference>
<dbReference type="Proteomes" id="UP001146351">
    <property type="component" value="Unassembled WGS sequence"/>
</dbReference>
<dbReference type="PANTHER" id="PTHR39613">
    <property type="entry name" value="ANCHORED CELL WALL PROTEIN, PUTATIVE (AFU_ORTHOLOGUE AFUA_4G08960)-RELATED"/>
    <property type="match status" value="1"/>
</dbReference>
<feature type="domain" description="Ubiquitin 3 binding protein But2 C-terminal" evidence="2">
    <location>
        <begin position="168"/>
        <end position="308"/>
    </location>
</feature>